<dbReference type="AlphaFoldDB" id="A0A830FX59"/>
<reference evidence="1" key="2">
    <citation type="submission" date="2020-09" db="EMBL/GenBank/DDBJ databases">
        <authorList>
            <person name="Sun Q."/>
            <person name="Ohkuma M."/>
        </authorList>
    </citation>
    <scope>NUCLEOTIDE SEQUENCE</scope>
    <source>
        <strain evidence="1">JCM 15759</strain>
    </source>
</reference>
<accession>A0A830FX59</accession>
<sequence>MLRVLLSSIDQRCLVPFVLPEMEFSVGLVPILAALQESLGLGFLAGLHSFRHDIGEAALADHLQNVLAVEFPIYQYVIDMDQFLGRIK</sequence>
<evidence type="ECO:0000313" key="2">
    <source>
        <dbReference type="Proteomes" id="UP000656367"/>
    </source>
</evidence>
<protein>
    <submittedName>
        <fullName evidence="1">Uncharacterized protein</fullName>
    </submittedName>
</protein>
<dbReference type="EMBL" id="BMON01000008">
    <property type="protein sequence ID" value="GGM51823.1"/>
    <property type="molecule type" value="Genomic_DNA"/>
</dbReference>
<gene>
    <name evidence="1" type="ORF">GCM10009006_36270</name>
</gene>
<organism evidence="1 2">
    <name type="scientific">Haloarcula argentinensis</name>
    <dbReference type="NCBI Taxonomy" id="43776"/>
    <lineage>
        <taxon>Archaea</taxon>
        <taxon>Methanobacteriati</taxon>
        <taxon>Methanobacteriota</taxon>
        <taxon>Stenosarchaea group</taxon>
        <taxon>Halobacteria</taxon>
        <taxon>Halobacteriales</taxon>
        <taxon>Haloarculaceae</taxon>
        <taxon>Haloarcula</taxon>
    </lineage>
</organism>
<reference evidence="1" key="1">
    <citation type="journal article" date="2014" name="Int. J. Syst. Evol. Microbiol.">
        <title>Complete genome sequence of Corynebacterium casei LMG S-19264T (=DSM 44701T), isolated from a smear-ripened cheese.</title>
        <authorList>
            <consortium name="US DOE Joint Genome Institute (JGI-PGF)"/>
            <person name="Walter F."/>
            <person name="Albersmeier A."/>
            <person name="Kalinowski J."/>
            <person name="Ruckert C."/>
        </authorList>
    </citation>
    <scope>NUCLEOTIDE SEQUENCE</scope>
    <source>
        <strain evidence="1">JCM 15759</strain>
    </source>
</reference>
<dbReference type="Proteomes" id="UP000656367">
    <property type="component" value="Unassembled WGS sequence"/>
</dbReference>
<evidence type="ECO:0000313" key="1">
    <source>
        <dbReference type="EMBL" id="GGM51823.1"/>
    </source>
</evidence>
<comment type="caution">
    <text evidence="1">The sequence shown here is derived from an EMBL/GenBank/DDBJ whole genome shotgun (WGS) entry which is preliminary data.</text>
</comment>
<name>A0A830FX59_HALAR</name>
<proteinExistence type="predicted"/>